<dbReference type="PANTHER" id="PTHR24200:SF15">
    <property type="entry name" value="MICROTUBULE-ASSOCIATED TUMOR SUPPRESSOR CANDIDATE 2-LIKE ISOFORM X1"/>
    <property type="match status" value="1"/>
</dbReference>
<evidence type="ECO:0000256" key="1">
    <source>
        <dbReference type="ARBA" id="ARBA00023054"/>
    </source>
</evidence>
<evidence type="ECO:0000313" key="4">
    <source>
        <dbReference type="Proteomes" id="UP001501920"/>
    </source>
</evidence>
<dbReference type="GeneTree" id="ENSGT00950000183026"/>
<evidence type="ECO:0008006" key="5">
    <source>
        <dbReference type="Google" id="ProtNLM"/>
    </source>
</evidence>
<dbReference type="AlphaFoldDB" id="A0AAR2L4K6"/>
<accession>A0AAR2L4K6</accession>
<feature type="compositionally biased region" description="Low complexity" evidence="2">
    <location>
        <begin position="285"/>
        <end position="309"/>
    </location>
</feature>
<keyword evidence="4" id="KW-1185">Reference proteome</keyword>
<dbReference type="GO" id="GO:0005634">
    <property type="term" value="C:nucleus"/>
    <property type="evidence" value="ECO:0007669"/>
    <property type="project" value="TreeGrafter"/>
</dbReference>
<dbReference type="SUPFAM" id="SSF47162">
    <property type="entry name" value="Apolipoprotein"/>
    <property type="match status" value="1"/>
</dbReference>
<organism evidence="3 4">
    <name type="scientific">Pygocentrus nattereri</name>
    <name type="common">Red-bellied piranha</name>
    <dbReference type="NCBI Taxonomy" id="42514"/>
    <lineage>
        <taxon>Eukaryota</taxon>
        <taxon>Metazoa</taxon>
        <taxon>Chordata</taxon>
        <taxon>Craniata</taxon>
        <taxon>Vertebrata</taxon>
        <taxon>Euteleostomi</taxon>
        <taxon>Actinopterygii</taxon>
        <taxon>Neopterygii</taxon>
        <taxon>Teleostei</taxon>
        <taxon>Ostariophysi</taxon>
        <taxon>Characiformes</taxon>
        <taxon>Characoidei</taxon>
        <taxon>Pygocentrus</taxon>
    </lineage>
</organism>
<reference evidence="3" key="3">
    <citation type="submission" date="2025-09" db="UniProtKB">
        <authorList>
            <consortium name="Ensembl"/>
        </authorList>
    </citation>
    <scope>IDENTIFICATION</scope>
</reference>
<feature type="compositionally biased region" description="Low complexity" evidence="2">
    <location>
        <begin position="102"/>
        <end position="124"/>
    </location>
</feature>
<proteinExistence type="predicted"/>
<evidence type="ECO:0000313" key="3">
    <source>
        <dbReference type="Ensembl" id="ENSPNAP00000069311.1"/>
    </source>
</evidence>
<feature type="compositionally biased region" description="Low complexity" evidence="2">
    <location>
        <begin position="176"/>
        <end position="188"/>
    </location>
</feature>
<sequence>MPQKATGRTHSFYGSLSNKYPPTGIGRSPATLGPPACGTEDPSETQIANQETGAIFRPARTLRPQLGLGAVNRAPSTAVKSRIFTGQKSPLALNQPVQAVTPSVTAPATPPTTSSVTPSGTPSTQSPPEPSDQRKATASSLAVKSLLPKPASSGLRPPGYSRLPPARLAAFGFVRSSSVSSVSSNHSTDSTRSDPCRPAYRPGSVSDDPPFHRVITEPCTDGPRVPCRSSPQPPSTPVPTRRPLLPPPPSSPAGSRKEFQKTDGSRSAQSSPKRLAVVTPKPQSPVLQRQRAAAAAARVPGGPGVPVLGHSGSPSLEKKKEEAQRREKEREKQERREEEVLRLQAHCEEQAGQLQALRAELRRSTLGLDAFAVCTQHFCLKSENAKAKEKDLSLELSRIREEVDCTAARWKLLQQERAELEKSFEQKLKELQEQQECELAALEEELRTRHASDTDHLRAEHQSQVEELRTQQQEQIEELTAQHESSLEDLRTMHNITMATLQEEHARTMRDLRKAHEQQKATLEDDFEKHRLSLQDQVDTLTFQNRTLRDKAKRFEEALRRSTDEQIDALAPYQHIEQDLKSLKEVLEMKNQQIHDQERKICQLERVAQKNVYLEEKVQVLQQQNEDLKARIDRNLVLSRQLSEENANLQEYVEKESNEKKRLSRNNEELLWRLQTSPHLSPSSSPMVSPGPETPTHRGSPAARCSPARVPNANTLPR</sequence>
<feature type="region of interest" description="Disordered" evidence="2">
    <location>
        <begin position="676"/>
        <end position="718"/>
    </location>
</feature>
<dbReference type="InterPro" id="IPR051293">
    <property type="entry name" value="MTUS1/CCDC69"/>
</dbReference>
<reference evidence="3 4" key="1">
    <citation type="submission" date="2020-10" db="EMBL/GenBank/DDBJ databases">
        <title>Pygocentrus nattereri (red-bellied piranha) genome, fPygNat1, primary haplotype.</title>
        <authorList>
            <person name="Myers G."/>
            <person name="Meyer A."/>
            <person name="Karagic N."/>
            <person name="Pippel M."/>
            <person name="Winkler S."/>
            <person name="Tracey A."/>
            <person name="Wood J."/>
            <person name="Formenti G."/>
            <person name="Howe K."/>
            <person name="Fedrigo O."/>
            <person name="Jarvis E.D."/>
        </authorList>
    </citation>
    <scope>NUCLEOTIDE SEQUENCE [LARGE SCALE GENOMIC DNA]</scope>
</reference>
<evidence type="ECO:0000256" key="2">
    <source>
        <dbReference type="SAM" id="MobiDB-lite"/>
    </source>
</evidence>
<name>A0AAR2L4K6_PYGNA</name>
<reference evidence="3" key="2">
    <citation type="submission" date="2025-08" db="UniProtKB">
        <authorList>
            <consortium name="Ensembl"/>
        </authorList>
    </citation>
    <scope>IDENTIFICATION</scope>
</reference>
<dbReference type="GO" id="GO:0005737">
    <property type="term" value="C:cytoplasm"/>
    <property type="evidence" value="ECO:0007669"/>
    <property type="project" value="TreeGrafter"/>
</dbReference>
<feature type="region of interest" description="Disordered" evidence="2">
    <location>
        <begin position="102"/>
        <end position="164"/>
    </location>
</feature>
<feature type="region of interest" description="Disordered" evidence="2">
    <location>
        <begin position="1"/>
        <end position="46"/>
    </location>
</feature>
<feature type="compositionally biased region" description="Low complexity" evidence="2">
    <location>
        <begin position="677"/>
        <end position="691"/>
    </location>
</feature>
<feature type="compositionally biased region" description="Basic and acidic residues" evidence="2">
    <location>
        <begin position="316"/>
        <end position="337"/>
    </location>
</feature>
<keyword evidence="1" id="KW-0175">Coiled coil</keyword>
<dbReference type="Ensembl" id="ENSPNAT00000080654.1">
    <property type="protein sequence ID" value="ENSPNAP00000069311.1"/>
    <property type="gene ID" value="ENSPNAG00000006773.2"/>
</dbReference>
<feature type="region of interest" description="Disordered" evidence="2">
    <location>
        <begin position="176"/>
        <end position="337"/>
    </location>
</feature>
<protein>
    <recommendedName>
        <fullName evidence="5">Microtubule associated scaffold protein 2</fullName>
    </recommendedName>
</protein>
<dbReference type="PANTHER" id="PTHR24200">
    <property type="entry name" value="TOUCAN, ISOFORM A"/>
    <property type="match status" value="1"/>
</dbReference>
<feature type="compositionally biased region" description="Polar residues" evidence="2">
    <location>
        <begin position="1"/>
        <end position="20"/>
    </location>
</feature>
<dbReference type="Proteomes" id="UP001501920">
    <property type="component" value="Chromosome 18"/>
</dbReference>
<feature type="compositionally biased region" description="Basic and acidic residues" evidence="2">
    <location>
        <begin position="255"/>
        <end position="264"/>
    </location>
</feature>
<dbReference type="GO" id="GO:0008017">
    <property type="term" value="F:microtubule binding"/>
    <property type="evidence" value="ECO:0007669"/>
    <property type="project" value="TreeGrafter"/>
</dbReference>